<sequence length="176" mass="17888">MRHANMIAGALASLLLAAGLGQAQASEHQEVEINKVNADGVGEAIGTVTLEDTDYGLLLTPDLSGLSPGPHGFHVHENASCGPDDKTAAAEAGGHYDPDETGSHEGPYGDGHLGDLPVLIVNADGKATLPVLAPRLSLDDLKARSLMIHEGSDNYADEPKPLGGGGARVACGVLAS</sequence>
<dbReference type="GO" id="GO:0004784">
    <property type="term" value="F:superoxide dismutase activity"/>
    <property type="evidence" value="ECO:0007669"/>
    <property type="project" value="UniProtKB-EC"/>
</dbReference>
<dbReference type="RefSeq" id="WP_183327215.1">
    <property type="nucleotide sequence ID" value="NZ_JACHXP010000020.1"/>
</dbReference>
<protein>
    <submittedName>
        <fullName evidence="5">Cu-Zn family superoxide dismutase</fullName>
        <ecNumber evidence="5">1.15.1.1</ecNumber>
    </submittedName>
</protein>
<feature type="region of interest" description="Disordered" evidence="2">
    <location>
        <begin position="79"/>
        <end position="110"/>
    </location>
</feature>
<feature type="domain" description="Superoxide dismutase copper/zinc binding" evidence="4">
    <location>
        <begin position="46"/>
        <end position="173"/>
    </location>
</feature>
<dbReference type="EMBL" id="JACHXP010000020">
    <property type="protein sequence ID" value="MBB3192008.1"/>
    <property type="molecule type" value="Genomic_DNA"/>
</dbReference>
<evidence type="ECO:0000256" key="3">
    <source>
        <dbReference type="SAM" id="SignalP"/>
    </source>
</evidence>
<dbReference type="SUPFAM" id="SSF49329">
    <property type="entry name" value="Cu,Zn superoxide dismutase-like"/>
    <property type="match status" value="1"/>
</dbReference>
<comment type="caution">
    <text evidence="5">The sequence shown here is derived from an EMBL/GenBank/DDBJ whole genome shotgun (WGS) entry which is preliminary data.</text>
</comment>
<keyword evidence="3" id="KW-0732">Signal</keyword>
<keyword evidence="5" id="KW-0560">Oxidoreductase</keyword>
<dbReference type="NCBIfam" id="NF007628">
    <property type="entry name" value="PRK10290.1"/>
    <property type="match status" value="1"/>
</dbReference>
<gene>
    <name evidence="5" type="ORF">FHR94_003284</name>
</gene>
<evidence type="ECO:0000313" key="5">
    <source>
        <dbReference type="EMBL" id="MBB3192008.1"/>
    </source>
</evidence>
<dbReference type="CDD" id="cd00305">
    <property type="entry name" value="Cu-Zn_Superoxide_Dismutase"/>
    <property type="match status" value="1"/>
</dbReference>
<reference evidence="5 6" key="1">
    <citation type="submission" date="2020-08" db="EMBL/GenBank/DDBJ databases">
        <title>Genomic Encyclopedia of Type Strains, Phase III (KMG-III): the genomes of soil and plant-associated and newly described type strains.</title>
        <authorList>
            <person name="Whitman W."/>
        </authorList>
    </citation>
    <scope>NUCLEOTIDE SEQUENCE [LARGE SCALE GENOMIC DNA]</scope>
    <source>
        <strain evidence="5 6">CECT 7282</strain>
    </source>
</reference>
<comment type="similarity">
    <text evidence="1">Belongs to the Cu-Zn superoxide dismutase family.</text>
</comment>
<feature type="chain" id="PRO_5032369556" evidence="3">
    <location>
        <begin position="26"/>
        <end position="176"/>
    </location>
</feature>
<proteinExistence type="inferred from homology"/>
<evidence type="ECO:0000256" key="1">
    <source>
        <dbReference type="ARBA" id="ARBA00010457"/>
    </source>
</evidence>
<organism evidence="5 6">
    <name type="scientific">Halomonas cerina</name>
    <dbReference type="NCBI Taxonomy" id="447424"/>
    <lineage>
        <taxon>Bacteria</taxon>
        <taxon>Pseudomonadati</taxon>
        <taxon>Pseudomonadota</taxon>
        <taxon>Gammaproteobacteria</taxon>
        <taxon>Oceanospirillales</taxon>
        <taxon>Halomonadaceae</taxon>
        <taxon>Halomonas</taxon>
    </lineage>
</organism>
<evidence type="ECO:0000313" key="6">
    <source>
        <dbReference type="Proteomes" id="UP000547614"/>
    </source>
</evidence>
<dbReference type="PANTHER" id="PTHR10003">
    <property type="entry name" value="SUPEROXIDE DISMUTASE CU-ZN -RELATED"/>
    <property type="match status" value="1"/>
</dbReference>
<accession>A0A839VD08</accession>
<feature type="signal peptide" evidence="3">
    <location>
        <begin position="1"/>
        <end position="25"/>
    </location>
</feature>
<dbReference type="Proteomes" id="UP000547614">
    <property type="component" value="Unassembled WGS sequence"/>
</dbReference>
<evidence type="ECO:0000259" key="4">
    <source>
        <dbReference type="Pfam" id="PF00080"/>
    </source>
</evidence>
<dbReference type="InterPro" id="IPR024134">
    <property type="entry name" value="SOD_Cu/Zn_/chaperone"/>
</dbReference>
<dbReference type="EC" id="1.15.1.1" evidence="5"/>
<keyword evidence="6" id="KW-1185">Reference proteome</keyword>
<dbReference type="Gene3D" id="2.60.40.200">
    <property type="entry name" value="Superoxide dismutase, copper/zinc binding domain"/>
    <property type="match status" value="1"/>
</dbReference>
<dbReference type="InterPro" id="IPR036423">
    <property type="entry name" value="SOD-like_Cu/Zn_dom_sf"/>
</dbReference>
<dbReference type="AlphaFoldDB" id="A0A839VD08"/>
<evidence type="ECO:0000256" key="2">
    <source>
        <dbReference type="SAM" id="MobiDB-lite"/>
    </source>
</evidence>
<dbReference type="GO" id="GO:0005507">
    <property type="term" value="F:copper ion binding"/>
    <property type="evidence" value="ECO:0007669"/>
    <property type="project" value="InterPro"/>
</dbReference>
<name>A0A839VD08_9GAMM</name>
<feature type="compositionally biased region" description="Basic and acidic residues" evidence="2">
    <location>
        <begin position="83"/>
        <end position="103"/>
    </location>
</feature>
<dbReference type="InterPro" id="IPR001424">
    <property type="entry name" value="SOD_Cu_Zn_dom"/>
</dbReference>
<dbReference type="Pfam" id="PF00080">
    <property type="entry name" value="Sod_Cu"/>
    <property type="match status" value="1"/>
</dbReference>